<feature type="coiled-coil region" evidence="1">
    <location>
        <begin position="581"/>
        <end position="624"/>
    </location>
</feature>
<feature type="compositionally biased region" description="Low complexity" evidence="2">
    <location>
        <begin position="54"/>
        <end position="81"/>
    </location>
</feature>
<evidence type="ECO:0000256" key="1">
    <source>
        <dbReference type="SAM" id="Coils"/>
    </source>
</evidence>
<protein>
    <recommendedName>
        <fullName evidence="5">Viral A-type inclusion protein</fullName>
    </recommendedName>
</protein>
<dbReference type="RefSeq" id="WP_155285119.1">
    <property type="nucleotide sequence ID" value="NZ_BLBC01000011.1"/>
</dbReference>
<reference evidence="4" key="1">
    <citation type="journal article" date="2020" name="Int. J. Syst. Evol. Microbiol.">
        <title>Capnocytophaga felis sp. nov. isolated from the feline oral cavity.</title>
        <authorList>
            <person name="Suzuki M."/>
            <person name="Umeda K."/>
            <person name="Kimura M."/>
            <person name="Imaoka K."/>
            <person name="Morikawa S."/>
            <person name="Maeda K."/>
        </authorList>
    </citation>
    <scope>NUCLEOTIDE SEQUENCE [LARGE SCALE GENOMIC DNA]</scope>
    <source>
        <strain evidence="4">KC07070</strain>
    </source>
</reference>
<accession>A0A5M4BAP8</accession>
<evidence type="ECO:0000313" key="4">
    <source>
        <dbReference type="Proteomes" id="UP000398217"/>
    </source>
</evidence>
<evidence type="ECO:0000313" key="3">
    <source>
        <dbReference type="EMBL" id="GET46490.1"/>
    </source>
</evidence>
<name>A0A5M4BAP8_9FLAO</name>
<evidence type="ECO:0008006" key="5">
    <source>
        <dbReference type="Google" id="ProtNLM"/>
    </source>
</evidence>
<dbReference type="EMBL" id="BLBC01000011">
    <property type="protein sequence ID" value="GET46490.1"/>
    <property type="molecule type" value="Genomic_DNA"/>
</dbReference>
<keyword evidence="1" id="KW-0175">Coiled coil</keyword>
<evidence type="ECO:0000256" key="2">
    <source>
        <dbReference type="SAM" id="MobiDB-lite"/>
    </source>
</evidence>
<feature type="region of interest" description="Disordered" evidence="2">
    <location>
        <begin position="43"/>
        <end position="85"/>
    </location>
</feature>
<feature type="coiled-coil region" evidence="1">
    <location>
        <begin position="1002"/>
        <end position="1029"/>
    </location>
</feature>
<dbReference type="Proteomes" id="UP000398217">
    <property type="component" value="Unassembled WGS sequence"/>
</dbReference>
<dbReference type="AlphaFoldDB" id="A0A5M4BAP8"/>
<organism evidence="3 4">
    <name type="scientific">Capnocytophaga felis</name>
    <dbReference type="NCBI Taxonomy" id="2267611"/>
    <lineage>
        <taxon>Bacteria</taxon>
        <taxon>Pseudomonadati</taxon>
        <taxon>Bacteroidota</taxon>
        <taxon>Flavobacteriia</taxon>
        <taxon>Flavobacteriales</taxon>
        <taxon>Flavobacteriaceae</taxon>
        <taxon>Capnocytophaga</taxon>
    </lineage>
</organism>
<sequence>MQDLDPIEIEVAMKVTKAIDDSQNLDGSLKDLDKSVENVKKKFKQKTEELNRNTQAKKTQTQTTRQQTEATQKQTQATKQQNDALTKSTHKFNSLGNSVNQITRELPAFTYSAQTGFMAIANNIPILTDAMAKLRAENEALKASGQKTTPVWKQLIGSLFSWNSLLSVGITLLTVYGDEIGEWLISLFKGGKALDEAKAKIGALNEALRDNSVRKGVQDLLHLEQTLKLTKKGVFSKQEALNQYNDTLGQTVGKLKTYDELEAWMDKHKNRYIQMMLYKSAANKILEKATDELLKKQDISQKTARESASFWDKVIASMTHSAPSGTAGLPSTHNNSDFNAYLKDVDKAGEERKQKELEKAEEQLNEYQKIANEFLAEVKKLEQEMGFKGSKTDSSKLENEYKKLLERIAELDKEYSKQSFDKHDMEVQALKDKFAKVRTLVEEFNKKSKLKIGIDQLNTLEDKAVETLKYRHETENLKKELSKQKELFEEYEAYKTKVGEKEAKERFKNDLKGVESYRKALEEAITKTNADPDSPQKMERLRELQAMLLLANEEQNKRDRNKFADLLEEYKGFNQKRISLETQYNNDISLLEQQRNEANADAVNEAIKMRKAKYEEDLSNLQATILQSSDFYQKLFSDLSQKGYKTLRDFAKYTSEVLNSAKTYNTTNGKTMVRIEYDQINEQGEVVKRVSNITIAEFERIKAKAEELNRILREKNPFSRVVDSFKEIIKSAKESDTDGLTTSLNTLDQSVKMSIGTFKDWGDSLSAVFGDGVRDAMDNISKLTGGVFDLGSGIARIASGDIVGGITSSLSGIGSIYKQLTGWRQKAREQQVKMMLADIEALRTIRQQNLALKENVRELSVYNNQLELRNKLIKDGVIAQDGIQNKFRYDLQMLQEYQKEAESSEKTQKELYNRIAESRFDTGKIKTGSLSSIQVHEMIGGSMEEMKQYYRELIKNGDEAYRPIFEQVLEMLNKSETMGDYFQMLNERGWLHGDVKQFYEQWKKAGEDVEKLQQKFADLKNEMRQVVMGENFDGFVNNFANALAQAQGNVAQFAEFTEEKIKSSLFNAFKYQYLREQLKPLYEQMGDLLNEGVDTLDKDKIEAVSRQFENTFKNTNAKLEQLGKQLGTNLYDNKGAEASRNSLKGAVRGITEQQADLLAGQFGGLRLAQLETNKINKQGFAETMAQTSKMIGIQLEIQHNTKRTADNTEAMKESLKNIETSVKSNKNDLKGNGIKP</sequence>
<comment type="caution">
    <text evidence="3">The sequence shown here is derived from an EMBL/GenBank/DDBJ whole genome shotgun (WGS) entry which is preliminary data.</text>
</comment>
<proteinExistence type="predicted"/>
<feature type="coiled-coil region" evidence="1">
    <location>
        <begin position="345"/>
        <end position="447"/>
    </location>
</feature>
<feature type="coiled-coil region" evidence="1">
    <location>
        <begin position="474"/>
        <end position="524"/>
    </location>
</feature>
<dbReference type="OrthoDB" id="1050541at2"/>
<keyword evidence="4" id="KW-1185">Reference proteome</keyword>
<gene>
    <name evidence="3" type="ORF">RCZ01_17920</name>
</gene>